<comment type="caution">
    <text evidence="1">The sequence shown here is derived from an EMBL/GenBank/DDBJ whole genome shotgun (WGS) entry which is preliminary data.</text>
</comment>
<gene>
    <name evidence="1" type="ORF">Aglo03_20720</name>
</gene>
<dbReference type="InterPro" id="IPR026334">
    <property type="entry name" value="FxSxx-COOH"/>
</dbReference>
<dbReference type="RefSeq" id="WP_285609868.1">
    <property type="nucleotide sequence ID" value="NZ_BSSD01000002.1"/>
</dbReference>
<dbReference type="EMBL" id="BSSD01000002">
    <property type="protein sequence ID" value="GLW91256.1"/>
    <property type="molecule type" value="Genomic_DNA"/>
</dbReference>
<sequence length="72" mass="7245">MDGTAAAPTPFPGESGVLRSHLLDVSAIDFAKLAALPECVLRESLAGVLGQLAAAPTRYQAHQSSLSGGPTG</sequence>
<reference evidence="1" key="1">
    <citation type="submission" date="2023-02" db="EMBL/GenBank/DDBJ databases">
        <title>Actinokineospora globicatena NBRC 15670.</title>
        <authorList>
            <person name="Ichikawa N."/>
            <person name="Sato H."/>
            <person name="Tonouchi N."/>
        </authorList>
    </citation>
    <scope>NUCLEOTIDE SEQUENCE</scope>
    <source>
        <strain evidence="1">NBRC 15670</strain>
    </source>
</reference>
<dbReference type="AlphaFoldDB" id="A0A9W6QJL9"/>
<evidence type="ECO:0000313" key="1">
    <source>
        <dbReference type="EMBL" id="GLW91256.1"/>
    </source>
</evidence>
<dbReference type="Proteomes" id="UP001165042">
    <property type="component" value="Unassembled WGS sequence"/>
</dbReference>
<protein>
    <recommendedName>
        <fullName evidence="3">FXSXX-COOH protein</fullName>
    </recommendedName>
</protein>
<keyword evidence="2" id="KW-1185">Reference proteome</keyword>
<evidence type="ECO:0008006" key="3">
    <source>
        <dbReference type="Google" id="ProtNLM"/>
    </source>
</evidence>
<accession>A0A9W6QJL9</accession>
<name>A0A9W6QJL9_9PSEU</name>
<proteinExistence type="predicted"/>
<evidence type="ECO:0000313" key="2">
    <source>
        <dbReference type="Proteomes" id="UP001165042"/>
    </source>
</evidence>
<organism evidence="1 2">
    <name type="scientific">Actinokineospora globicatena</name>
    <dbReference type="NCBI Taxonomy" id="103729"/>
    <lineage>
        <taxon>Bacteria</taxon>
        <taxon>Bacillati</taxon>
        <taxon>Actinomycetota</taxon>
        <taxon>Actinomycetes</taxon>
        <taxon>Pseudonocardiales</taxon>
        <taxon>Pseudonocardiaceae</taxon>
        <taxon>Actinokineospora</taxon>
    </lineage>
</organism>
<dbReference type="NCBIfam" id="TIGR04268">
    <property type="entry name" value="FxSxx-COOH"/>
    <property type="match status" value="1"/>
</dbReference>